<evidence type="ECO:0000313" key="3">
    <source>
        <dbReference type="Proteomes" id="UP000593565"/>
    </source>
</evidence>
<evidence type="ECO:0000256" key="1">
    <source>
        <dbReference type="SAM" id="MobiDB-lite"/>
    </source>
</evidence>
<sequence>MESRPVFNDYGATHGAHNPGYMPSAPSTPAMSGGPAAPSAPPAGFYDTVPGYEGTLAGGGGFLPPPIPSAPLPAPDNLPAQPNWNITSITEEGAREAFVSFSSSKCCYSSAPARDGVITKMEPFNTYRYRLETFTETRSTEWSQEPYTGQPVDAFIQPAPAPWAIATQTPSFFQDQTQNIRVPYTSSLKNCHVCLGMGRKPCKDCAGSGNKVCWVCNGSGFRHGTDHCTHCNGRGRENCNWCHGHGSRECDTCQGKRQLLVFITLKIQWTTTKNDYVADQSSGLKSENLNQVTGRAMFTDSQHMLYPVMGFPDPTLNQASERLIREHQSKYFQTSRILQQRHTIELIPITLVHYAWKGKSYHFYVFGNENTVYTDNYPAKCCCSVM</sequence>
<comment type="caution">
    <text evidence="2">The sequence shown here is derived from an EMBL/GenBank/DDBJ whole genome shotgun (WGS) entry which is preliminary data.</text>
</comment>
<proteinExistence type="predicted"/>
<keyword evidence="3" id="KW-1185">Reference proteome</keyword>
<dbReference type="OrthoDB" id="3355217at2759"/>
<dbReference type="Proteomes" id="UP000593565">
    <property type="component" value="Unassembled WGS sequence"/>
</dbReference>
<dbReference type="PANTHER" id="PTHR48465:SF1">
    <property type="entry name" value="PROTEIN SSUH2 HOMOLOG"/>
    <property type="match status" value="1"/>
</dbReference>
<name>A0A7J5ZQ52_AMEME</name>
<gene>
    <name evidence="2" type="ORF">AMELA_G00264790</name>
</gene>
<feature type="compositionally biased region" description="Low complexity" evidence="1">
    <location>
        <begin position="23"/>
        <end position="37"/>
    </location>
</feature>
<accession>A0A7J5ZQ52</accession>
<organism evidence="2 3">
    <name type="scientific">Ameiurus melas</name>
    <name type="common">Black bullhead</name>
    <name type="synonym">Silurus melas</name>
    <dbReference type="NCBI Taxonomy" id="219545"/>
    <lineage>
        <taxon>Eukaryota</taxon>
        <taxon>Metazoa</taxon>
        <taxon>Chordata</taxon>
        <taxon>Craniata</taxon>
        <taxon>Vertebrata</taxon>
        <taxon>Euteleostomi</taxon>
        <taxon>Actinopterygii</taxon>
        <taxon>Neopterygii</taxon>
        <taxon>Teleostei</taxon>
        <taxon>Ostariophysi</taxon>
        <taxon>Siluriformes</taxon>
        <taxon>Ictaluridae</taxon>
        <taxon>Ameiurus</taxon>
    </lineage>
</organism>
<dbReference type="InterPro" id="IPR052789">
    <property type="entry name" value="SSUH2_homolog"/>
</dbReference>
<evidence type="ECO:0000313" key="2">
    <source>
        <dbReference type="EMBL" id="KAF4072596.1"/>
    </source>
</evidence>
<reference evidence="2 3" key="1">
    <citation type="submission" date="2020-02" db="EMBL/GenBank/DDBJ databases">
        <title>A chromosome-scale genome assembly of the black bullhead catfish (Ameiurus melas).</title>
        <authorList>
            <person name="Wen M."/>
            <person name="Zham M."/>
            <person name="Cabau C."/>
            <person name="Klopp C."/>
            <person name="Donnadieu C."/>
            <person name="Roques C."/>
            <person name="Bouchez O."/>
            <person name="Lampietro C."/>
            <person name="Jouanno E."/>
            <person name="Herpin A."/>
            <person name="Louis A."/>
            <person name="Berthelot C."/>
            <person name="Parey E."/>
            <person name="Roest-Crollius H."/>
            <person name="Braasch I."/>
            <person name="Postlethwait J."/>
            <person name="Robinson-Rechavi M."/>
            <person name="Echchiki A."/>
            <person name="Begum T."/>
            <person name="Montfort J."/>
            <person name="Schartl M."/>
            <person name="Bobe J."/>
            <person name="Guiguen Y."/>
        </authorList>
    </citation>
    <scope>NUCLEOTIDE SEQUENCE [LARGE SCALE GENOMIC DNA]</scope>
    <source>
        <strain evidence="2">M_S1</strain>
        <tissue evidence="2">Blood</tissue>
    </source>
</reference>
<protein>
    <recommendedName>
        <fullName evidence="4">Protein SSUH2 homolog</fullName>
    </recommendedName>
</protein>
<dbReference type="EMBL" id="JAAGNN010000025">
    <property type="protein sequence ID" value="KAF4072596.1"/>
    <property type="molecule type" value="Genomic_DNA"/>
</dbReference>
<evidence type="ECO:0008006" key="4">
    <source>
        <dbReference type="Google" id="ProtNLM"/>
    </source>
</evidence>
<dbReference type="AlphaFoldDB" id="A0A7J5ZQ52"/>
<dbReference type="PANTHER" id="PTHR48465">
    <property type="entry name" value="PROTEIN SSUH2 HOMOLOG"/>
    <property type="match status" value="1"/>
</dbReference>
<feature type="region of interest" description="Disordered" evidence="1">
    <location>
        <begin position="1"/>
        <end position="39"/>
    </location>
</feature>